<gene>
    <name evidence="1" type="ORF">FHR20_003786</name>
</gene>
<keyword evidence="2" id="KW-1185">Reference proteome</keyword>
<protein>
    <recommendedName>
        <fullName evidence="3">Type I-E CRISPR-associated protein Cse1/CasA</fullName>
    </recommendedName>
</protein>
<evidence type="ECO:0000313" key="1">
    <source>
        <dbReference type="EMBL" id="NIJ66810.1"/>
    </source>
</evidence>
<accession>A0A7X5ZX24</accession>
<sequence>MFEIDKLLENRIVDAAFLESHIKLWFRRTRILIVVDGGIRITPAADPTDLGDANLFGLSMAIAHLRSFSAGFASFSVTLATRNGVAATSDSPGPAEFKYTGFRFDQGGPGDPVLNRYDQVWCFGLQPGNGPDNDPNSLNPSIDSVFAMAKYNPTSDAELAALTRWMNERQGGLFATGDHHTLGASMCSRIPRVNTMRRWTVAQGTTTVELPTRFDTNQPATPQEAAGQATILFDNQSDATPQPVHWVPEYSSGGWLFKRQAPHPIFCHPSHGPIDVFPDHPHEGSCYEPTEQSWLENQANAEYAFGGYSGKHYPTVNGKRPLPKVIARGNTLASPPLKLAKGKQDFRTIPLVSVYDGQQIDLGRVVVDSTWHHWLDINLVGMQAAPDKVPFEKVMRYFVNVGIWLASPAWRNAMTLGYLKLQQFGYFGQQEYHPLADSVSLGLAAQTLLGRALGPCWVWHFNRDALRLVAIELDPIPRPGPWPCLTCPPEEFIDAVVLGELVKQVYADMPEAQHQLAETGRIAATRGLAEDPGDLVRRAAGEATLTITRAWQQDLEHSERHMAPFARVAEAQARIGSKSRPEGA</sequence>
<organism evidence="1 2">
    <name type="scientific">Sphingomonas leidyi</name>
    <dbReference type="NCBI Taxonomy" id="68569"/>
    <lineage>
        <taxon>Bacteria</taxon>
        <taxon>Pseudomonadati</taxon>
        <taxon>Pseudomonadota</taxon>
        <taxon>Alphaproteobacteria</taxon>
        <taxon>Sphingomonadales</taxon>
        <taxon>Sphingomonadaceae</taxon>
        <taxon>Sphingomonas</taxon>
    </lineage>
</organism>
<reference evidence="1 2" key="1">
    <citation type="submission" date="2020-03" db="EMBL/GenBank/DDBJ databases">
        <title>Genomic Encyclopedia of Type Strains, Phase IV (KMG-IV): sequencing the most valuable type-strain genomes for metagenomic binning, comparative biology and taxonomic classification.</title>
        <authorList>
            <person name="Goeker M."/>
        </authorList>
    </citation>
    <scope>NUCLEOTIDE SEQUENCE [LARGE SCALE GENOMIC DNA]</scope>
    <source>
        <strain evidence="1 2">DSM 4733</strain>
    </source>
</reference>
<name>A0A7X5ZX24_9SPHN</name>
<dbReference type="Proteomes" id="UP000564677">
    <property type="component" value="Unassembled WGS sequence"/>
</dbReference>
<proteinExistence type="predicted"/>
<evidence type="ECO:0008006" key="3">
    <source>
        <dbReference type="Google" id="ProtNLM"/>
    </source>
</evidence>
<comment type="caution">
    <text evidence="1">The sequence shown here is derived from an EMBL/GenBank/DDBJ whole genome shotgun (WGS) entry which is preliminary data.</text>
</comment>
<dbReference type="EMBL" id="JAASQV010000004">
    <property type="protein sequence ID" value="NIJ66810.1"/>
    <property type="molecule type" value="Genomic_DNA"/>
</dbReference>
<dbReference type="RefSeq" id="WP_167301113.1">
    <property type="nucleotide sequence ID" value="NZ_JAASQV010000004.1"/>
</dbReference>
<evidence type="ECO:0000313" key="2">
    <source>
        <dbReference type="Proteomes" id="UP000564677"/>
    </source>
</evidence>
<dbReference type="AlphaFoldDB" id="A0A7X5ZX24"/>